<dbReference type="NCBIfam" id="TIGR01764">
    <property type="entry name" value="excise"/>
    <property type="match status" value="1"/>
</dbReference>
<dbReference type="AlphaFoldDB" id="A0A1J4N7Q0"/>
<feature type="domain" description="Helix-turn-helix" evidence="1">
    <location>
        <begin position="58"/>
        <end position="106"/>
    </location>
</feature>
<evidence type="ECO:0000313" key="3">
    <source>
        <dbReference type="Proteomes" id="UP000033772"/>
    </source>
</evidence>
<keyword evidence="3" id="KW-1185">Reference proteome</keyword>
<dbReference type="GO" id="GO:0003677">
    <property type="term" value="F:DNA binding"/>
    <property type="evidence" value="ECO:0007669"/>
    <property type="project" value="InterPro"/>
</dbReference>
<proteinExistence type="predicted"/>
<dbReference type="EMBL" id="JZDQ02000008">
    <property type="protein sequence ID" value="OIJ27532.1"/>
    <property type="molecule type" value="Genomic_DNA"/>
</dbReference>
<dbReference type="OrthoDB" id="26212at2"/>
<dbReference type="InterPro" id="IPR010093">
    <property type="entry name" value="SinI_DNA-bd"/>
</dbReference>
<accession>A0A1J4N7Q0</accession>
<organism evidence="2 3">
    <name type="scientific">Nocardioides luteus</name>
    <dbReference type="NCBI Taxonomy" id="1844"/>
    <lineage>
        <taxon>Bacteria</taxon>
        <taxon>Bacillati</taxon>
        <taxon>Actinomycetota</taxon>
        <taxon>Actinomycetes</taxon>
        <taxon>Propionibacteriales</taxon>
        <taxon>Nocardioidaceae</taxon>
        <taxon>Nocardioides</taxon>
    </lineage>
</organism>
<dbReference type="Pfam" id="PF12728">
    <property type="entry name" value="HTH_17"/>
    <property type="match status" value="1"/>
</dbReference>
<dbReference type="Proteomes" id="UP000033772">
    <property type="component" value="Unassembled WGS sequence"/>
</dbReference>
<name>A0A1J4N7Q0_9ACTN</name>
<dbReference type="InterPro" id="IPR041657">
    <property type="entry name" value="HTH_17"/>
</dbReference>
<gene>
    <name evidence="2" type="ORF">UG56_007565</name>
</gene>
<evidence type="ECO:0000259" key="1">
    <source>
        <dbReference type="Pfam" id="PF12728"/>
    </source>
</evidence>
<dbReference type="STRING" id="1844.UG56_007565"/>
<reference evidence="2" key="1">
    <citation type="submission" date="2016-10" db="EMBL/GenBank/DDBJ databases">
        <title>Draft Genome Sequence of Nocardioides luteus Strain BAFB, an Alkane-Degrading Bacterium Isolated from JP-7 Polluted Soil.</title>
        <authorList>
            <person name="Brown L."/>
            <person name="Ruiz O.N."/>
            <person name="Gunasekera T."/>
        </authorList>
    </citation>
    <scope>NUCLEOTIDE SEQUENCE [LARGE SCALE GENOMIC DNA]</scope>
    <source>
        <strain evidence="2">BAFB</strain>
    </source>
</reference>
<evidence type="ECO:0000313" key="2">
    <source>
        <dbReference type="EMBL" id="OIJ27532.1"/>
    </source>
</evidence>
<comment type="caution">
    <text evidence="2">The sequence shown here is derived from an EMBL/GenBank/DDBJ whole genome shotgun (WGS) entry which is preliminary data.</text>
</comment>
<protein>
    <submittedName>
        <fullName evidence="2">Excisionase</fullName>
    </submittedName>
</protein>
<sequence length="128" mass="13843">MSEMLNDDVRMLRAALDDADETVHVSLSLPRASAEKVLALLDAERTSGAVVVPIKEAFTTTEAASFLGVSRPTLMKMIAAGDIEHVMVGSHHRIPAEPLVAFERARRARRAKAAEALADFSNEIGFVD</sequence>